<dbReference type="GO" id="GO:0051539">
    <property type="term" value="F:4 iron, 4 sulfur cluster binding"/>
    <property type="evidence" value="ECO:0007669"/>
    <property type="project" value="UniProtKB-KW"/>
</dbReference>
<dbReference type="CDD" id="cd02754">
    <property type="entry name" value="MopB_Nitrate-R-NapA-like"/>
    <property type="match status" value="1"/>
</dbReference>
<evidence type="ECO:0000259" key="11">
    <source>
        <dbReference type="PROSITE" id="PS51669"/>
    </source>
</evidence>
<dbReference type="CDD" id="cd02791">
    <property type="entry name" value="MopB_CT_Nitrate-R-NapA-like"/>
    <property type="match status" value="1"/>
</dbReference>
<comment type="similarity">
    <text evidence="3">Belongs to the prokaryotic molybdopterin-containing oxidoreductase family. NasA/NapA/NarB subfamily.</text>
</comment>
<dbReference type="AlphaFoldDB" id="A0A6B8KCX5"/>
<gene>
    <name evidence="12" type="ORF">H2LOC_000485</name>
</gene>
<protein>
    <submittedName>
        <fullName evidence="12">Molybdopterin-dependent oxidoreductase</fullName>
    </submittedName>
</protein>
<dbReference type="PANTHER" id="PTHR43105">
    <property type="entry name" value="RESPIRATORY NITRATE REDUCTASE"/>
    <property type="match status" value="1"/>
</dbReference>
<dbReference type="EMBL" id="CP046052">
    <property type="protein sequence ID" value="QGM44300.1"/>
    <property type="molecule type" value="Genomic_DNA"/>
</dbReference>
<evidence type="ECO:0000256" key="4">
    <source>
        <dbReference type="ARBA" id="ARBA00022485"/>
    </source>
</evidence>
<accession>A0A6B8KCX5</accession>
<dbReference type="Gene3D" id="2.40.40.20">
    <property type="match status" value="1"/>
</dbReference>
<keyword evidence="9" id="KW-0411">Iron-sulfur</keyword>
<organism evidence="12 13">
    <name type="scientific">Methylocystis heyeri</name>
    <dbReference type="NCBI Taxonomy" id="391905"/>
    <lineage>
        <taxon>Bacteria</taxon>
        <taxon>Pseudomonadati</taxon>
        <taxon>Pseudomonadota</taxon>
        <taxon>Alphaproteobacteria</taxon>
        <taxon>Hyphomicrobiales</taxon>
        <taxon>Methylocystaceae</taxon>
        <taxon>Methylocystis</taxon>
    </lineage>
</organism>
<dbReference type="Pfam" id="PF01568">
    <property type="entry name" value="Molydop_binding"/>
    <property type="match status" value="1"/>
</dbReference>
<dbReference type="GO" id="GO:0046872">
    <property type="term" value="F:metal ion binding"/>
    <property type="evidence" value="ECO:0007669"/>
    <property type="project" value="UniProtKB-KW"/>
</dbReference>
<dbReference type="GO" id="GO:1990204">
    <property type="term" value="C:oxidoreductase complex"/>
    <property type="evidence" value="ECO:0007669"/>
    <property type="project" value="UniProtKB-ARBA"/>
</dbReference>
<dbReference type="GO" id="GO:0042128">
    <property type="term" value="P:nitrate assimilation"/>
    <property type="evidence" value="ECO:0007669"/>
    <property type="project" value="UniProtKB-KW"/>
</dbReference>
<dbReference type="InterPro" id="IPR009010">
    <property type="entry name" value="Asp_de-COase-like_dom_sf"/>
</dbReference>
<keyword evidence="13" id="KW-1185">Reference proteome</keyword>
<keyword evidence="4" id="KW-0004">4Fe-4S</keyword>
<dbReference type="Pfam" id="PF04324">
    <property type="entry name" value="Fer2_BFD"/>
    <property type="match status" value="1"/>
</dbReference>
<dbReference type="Gene3D" id="3.40.50.740">
    <property type="match status" value="1"/>
</dbReference>
<comment type="cofactor">
    <cofactor evidence="1">
        <name>Mo-bis(molybdopterin guanine dinucleotide)</name>
        <dbReference type="ChEBI" id="CHEBI:60539"/>
    </cofactor>
</comment>
<dbReference type="Gene3D" id="1.10.10.1100">
    <property type="entry name" value="BFD-like [2Fe-2S]-binding domain"/>
    <property type="match status" value="1"/>
</dbReference>
<dbReference type="OrthoDB" id="9816402at2"/>
<evidence type="ECO:0000256" key="10">
    <source>
        <dbReference type="ARBA" id="ARBA00023063"/>
    </source>
</evidence>
<dbReference type="GO" id="GO:0043546">
    <property type="term" value="F:molybdopterin cofactor binding"/>
    <property type="evidence" value="ECO:0007669"/>
    <property type="project" value="InterPro"/>
</dbReference>
<proteinExistence type="inferred from homology"/>
<dbReference type="InterPro" id="IPR006656">
    <property type="entry name" value="Mopterin_OxRdtase"/>
</dbReference>
<evidence type="ECO:0000256" key="8">
    <source>
        <dbReference type="ARBA" id="ARBA00023004"/>
    </source>
</evidence>
<dbReference type="PANTHER" id="PTHR43105:SF9">
    <property type="entry name" value="NADPH-FE(3+) OXIDOREDUCTASE SUBUNIT ALPHA"/>
    <property type="match status" value="1"/>
</dbReference>
<dbReference type="SUPFAM" id="SSF53706">
    <property type="entry name" value="Formate dehydrogenase/DMSO reductase, domains 1-3"/>
    <property type="match status" value="1"/>
</dbReference>
<sequence length="905" mass="97939">MTGAERIVHTTCPYCGTGCGVEARISPSGRVEVAGDRGHPANFGRLCVKGAALAETLTHEGRLLHPIVNGTRASWRTAIDHVAGNFRRTIEAHGRESVALYVSGQMLTEDYYVANKLMKGFIGSANIDTNSRLCMASSVAGHKRAFGADIVPNVYEDIEEADLVVLVGSNLAWCHPVLFQRLDRAKAARPGMRVVNIDPRRTATSEIAHLQLSLKPGSDVALFLGLLRFLEKSGRRDADYVRAHTSGVEEALQVAQVWSLPEVAAATGLDEMLIERFYEIFAATERTLTIYSQGVNQSSAGTDKVNAILNCHLSTGRIGRPGAGPFSVTGQPNAMGGREVGGLSNQLACHMELDDPRSRELVKRFWGAETIADRAGLKAVELFEAVGDGRIKALWIIGTNPVDSLPEADKVKRALAACPFVVVSDAMAQTDTAAFAHVALPARPWGEKDGVVTNSERRISRQRALLPAAGEAMPDWWIICRVARAMGAEGFDYAGPAEIFREYAALSGHLNDGGRAFDISACQEIGAAEYERLRPFQWPWRRGEAAGATPKRFFAEGRFFTPDGRARFVATPFRPPESRRSAKTPYVLNTGRMRDQWHTMTRTGLAPSLSQHIAEPFVEIHPDDAARVGLQPAGLACLSNEHGSTILRALVTDRQQRGALFAPIHWTDQNAGAARIDALVAARVDPVSGQPESKASVARIEPWPAAWHGFALTREKPGRIAADYWAMARTGFGWRIELAGQKEPADWDAFACGLLGKDESSGARLAYAQDARLGARRWIFSQNGRPTGLLFVEREPVAASRAFLCAEFEKAEACDARALLAGRSPTGVSDDGRMVCVCHGVGANTIEAAIADRACDDLDAVGRLTRAGTGCGSCRPEIQRMLRGAETQKPAAQISPGVRLVESLE</sequence>
<dbReference type="GO" id="GO:0016491">
    <property type="term" value="F:oxidoreductase activity"/>
    <property type="evidence" value="ECO:0007669"/>
    <property type="project" value="UniProtKB-KW"/>
</dbReference>
<dbReference type="Pfam" id="PF00384">
    <property type="entry name" value="Molybdopterin"/>
    <property type="match status" value="1"/>
</dbReference>
<dbReference type="GO" id="GO:0016020">
    <property type="term" value="C:membrane"/>
    <property type="evidence" value="ECO:0007669"/>
    <property type="project" value="TreeGrafter"/>
</dbReference>
<comment type="cofactor">
    <cofactor evidence="2">
        <name>[4Fe-4S] cluster</name>
        <dbReference type="ChEBI" id="CHEBI:49883"/>
    </cofactor>
</comment>
<dbReference type="InterPro" id="IPR007419">
    <property type="entry name" value="BFD-like_2Fe2S-bd_dom"/>
</dbReference>
<dbReference type="InterPro" id="IPR041854">
    <property type="entry name" value="BFD-like_2Fe2S-bd_dom_sf"/>
</dbReference>
<evidence type="ECO:0000256" key="2">
    <source>
        <dbReference type="ARBA" id="ARBA00001966"/>
    </source>
</evidence>
<evidence type="ECO:0000313" key="13">
    <source>
        <dbReference type="Proteomes" id="UP000309061"/>
    </source>
</evidence>
<evidence type="ECO:0000256" key="5">
    <source>
        <dbReference type="ARBA" id="ARBA00022505"/>
    </source>
</evidence>
<evidence type="ECO:0000256" key="9">
    <source>
        <dbReference type="ARBA" id="ARBA00023014"/>
    </source>
</evidence>
<evidence type="ECO:0000256" key="7">
    <source>
        <dbReference type="ARBA" id="ARBA00023002"/>
    </source>
</evidence>
<evidence type="ECO:0000256" key="6">
    <source>
        <dbReference type="ARBA" id="ARBA00022723"/>
    </source>
</evidence>
<dbReference type="Pfam" id="PF04879">
    <property type="entry name" value="Molybdop_Fe4S4"/>
    <property type="match status" value="1"/>
</dbReference>
<name>A0A6B8KCX5_9HYPH</name>
<dbReference type="Gene3D" id="3.40.228.10">
    <property type="entry name" value="Dimethylsulfoxide Reductase, domain 2"/>
    <property type="match status" value="1"/>
</dbReference>
<keyword evidence="10" id="KW-0534">Nitrate assimilation</keyword>
<dbReference type="InterPro" id="IPR006657">
    <property type="entry name" value="MoPterin_dinucl-bd_dom"/>
</dbReference>
<dbReference type="RefSeq" id="WP_136494607.1">
    <property type="nucleotide sequence ID" value="NZ_CP046052.1"/>
</dbReference>
<dbReference type="SMART" id="SM00926">
    <property type="entry name" value="Molybdop_Fe4S4"/>
    <property type="match status" value="1"/>
</dbReference>
<keyword evidence="7" id="KW-0560">Oxidoreductase</keyword>
<evidence type="ECO:0000313" key="12">
    <source>
        <dbReference type="EMBL" id="QGM44300.1"/>
    </source>
</evidence>
<dbReference type="PROSITE" id="PS51669">
    <property type="entry name" value="4FE4S_MOW_BIS_MGD"/>
    <property type="match status" value="1"/>
</dbReference>
<evidence type="ECO:0000256" key="1">
    <source>
        <dbReference type="ARBA" id="ARBA00001942"/>
    </source>
</evidence>
<keyword evidence="5" id="KW-0500">Molybdenum</keyword>
<keyword evidence="8" id="KW-0408">Iron</keyword>
<reference evidence="12 13" key="1">
    <citation type="submission" date="2019-11" db="EMBL/GenBank/DDBJ databases">
        <title>The genome sequence of Methylocystis heyeri.</title>
        <authorList>
            <person name="Oshkin I.Y."/>
            <person name="Miroshnikov K."/>
            <person name="Dedysh S.N."/>
        </authorList>
    </citation>
    <scope>NUCLEOTIDE SEQUENCE [LARGE SCALE GENOMIC DNA]</scope>
    <source>
        <strain evidence="12 13">H2</strain>
    </source>
</reference>
<dbReference type="InterPro" id="IPR041957">
    <property type="entry name" value="CT_Nitrate-R-NapA-like"/>
</dbReference>
<keyword evidence="6" id="KW-0479">Metal-binding</keyword>
<dbReference type="GO" id="GO:0045333">
    <property type="term" value="P:cellular respiration"/>
    <property type="evidence" value="ECO:0007669"/>
    <property type="project" value="UniProtKB-ARBA"/>
</dbReference>
<evidence type="ECO:0000256" key="3">
    <source>
        <dbReference type="ARBA" id="ARBA00008747"/>
    </source>
</evidence>
<feature type="domain" description="4Fe-4S Mo/W bis-MGD-type" evidence="11">
    <location>
        <begin position="5"/>
        <end position="61"/>
    </location>
</feature>
<dbReference type="Gene3D" id="2.20.25.90">
    <property type="entry name" value="ADC-like domains"/>
    <property type="match status" value="1"/>
</dbReference>
<dbReference type="InterPro" id="IPR050123">
    <property type="entry name" value="Prok_molybdopt-oxidoreductase"/>
</dbReference>
<dbReference type="InterPro" id="IPR006963">
    <property type="entry name" value="Mopterin_OxRdtase_4Fe-4S_dom"/>
</dbReference>
<dbReference type="KEGG" id="mhey:H2LOC_000485"/>
<dbReference type="Proteomes" id="UP000309061">
    <property type="component" value="Chromosome"/>
</dbReference>
<dbReference type="SUPFAM" id="SSF50692">
    <property type="entry name" value="ADC-like"/>
    <property type="match status" value="1"/>
</dbReference>